<sequence length="57" mass="6909">MEEYITALPEDDQALYKELSREIKKIEDIEERKNYITKLAILKEKARVAWKKQERGR</sequence>
<proteinExistence type="predicted"/>
<organism evidence="1 2">
    <name type="scientific">Virgibacillus xinjiangensis</name>
    <dbReference type="NCBI Taxonomy" id="393090"/>
    <lineage>
        <taxon>Bacteria</taxon>
        <taxon>Bacillati</taxon>
        <taxon>Bacillota</taxon>
        <taxon>Bacilli</taxon>
        <taxon>Bacillales</taxon>
        <taxon>Bacillaceae</taxon>
        <taxon>Virgibacillus</taxon>
    </lineage>
</organism>
<name>A0ABV7CUB6_9BACI</name>
<comment type="caution">
    <text evidence="1">The sequence shown here is derived from an EMBL/GenBank/DDBJ whole genome shotgun (WGS) entry which is preliminary data.</text>
</comment>
<dbReference type="RefSeq" id="WP_390270104.1">
    <property type="nucleotide sequence ID" value="NZ_JBHRSA010000025.1"/>
</dbReference>
<dbReference type="EMBL" id="JBHRSA010000025">
    <property type="protein sequence ID" value="MFC3039853.1"/>
    <property type="molecule type" value="Genomic_DNA"/>
</dbReference>
<accession>A0ABV7CUB6</accession>
<gene>
    <name evidence="1" type="ORF">ACFOGI_06275</name>
</gene>
<protein>
    <submittedName>
        <fullName evidence="1">Uncharacterized protein</fullName>
    </submittedName>
</protein>
<keyword evidence="2" id="KW-1185">Reference proteome</keyword>
<evidence type="ECO:0000313" key="2">
    <source>
        <dbReference type="Proteomes" id="UP001595279"/>
    </source>
</evidence>
<dbReference type="Proteomes" id="UP001595279">
    <property type="component" value="Unassembled WGS sequence"/>
</dbReference>
<evidence type="ECO:0000313" key="1">
    <source>
        <dbReference type="EMBL" id="MFC3039853.1"/>
    </source>
</evidence>
<reference evidence="2" key="1">
    <citation type="journal article" date="2019" name="Int. J. Syst. Evol. Microbiol.">
        <title>The Global Catalogue of Microorganisms (GCM) 10K type strain sequencing project: providing services to taxonomists for standard genome sequencing and annotation.</title>
        <authorList>
            <consortium name="The Broad Institute Genomics Platform"/>
            <consortium name="The Broad Institute Genome Sequencing Center for Infectious Disease"/>
            <person name="Wu L."/>
            <person name="Ma J."/>
        </authorList>
    </citation>
    <scope>NUCLEOTIDE SEQUENCE [LARGE SCALE GENOMIC DNA]</scope>
    <source>
        <strain evidence="2">KCTC 13128</strain>
    </source>
</reference>